<protein>
    <submittedName>
        <fullName evidence="1">Uncharacterized protein</fullName>
    </submittedName>
</protein>
<name>A0A0C9Z881_9AGAM</name>
<dbReference type="Proteomes" id="UP000054018">
    <property type="component" value="Unassembled WGS sequence"/>
</dbReference>
<organism evidence="1 2">
    <name type="scientific">Pisolithus microcarpus 441</name>
    <dbReference type="NCBI Taxonomy" id="765257"/>
    <lineage>
        <taxon>Eukaryota</taxon>
        <taxon>Fungi</taxon>
        <taxon>Dikarya</taxon>
        <taxon>Basidiomycota</taxon>
        <taxon>Agaricomycotina</taxon>
        <taxon>Agaricomycetes</taxon>
        <taxon>Agaricomycetidae</taxon>
        <taxon>Boletales</taxon>
        <taxon>Sclerodermatineae</taxon>
        <taxon>Pisolithaceae</taxon>
        <taxon>Pisolithus</taxon>
    </lineage>
</organism>
<reference evidence="2" key="2">
    <citation type="submission" date="2015-01" db="EMBL/GenBank/DDBJ databases">
        <title>Evolutionary Origins and Diversification of the Mycorrhizal Mutualists.</title>
        <authorList>
            <consortium name="DOE Joint Genome Institute"/>
            <consortium name="Mycorrhizal Genomics Consortium"/>
            <person name="Kohler A."/>
            <person name="Kuo A."/>
            <person name="Nagy L.G."/>
            <person name="Floudas D."/>
            <person name="Copeland A."/>
            <person name="Barry K.W."/>
            <person name="Cichocki N."/>
            <person name="Veneault-Fourrey C."/>
            <person name="LaButti K."/>
            <person name="Lindquist E.A."/>
            <person name="Lipzen A."/>
            <person name="Lundell T."/>
            <person name="Morin E."/>
            <person name="Murat C."/>
            <person name="Riley R."/>
            <person name="Ohm R."/>
            <person name="Sun H."/>
            <person name="Tunlid A."/>
            <person name="Henrissat B."/>
            <person name="Grigoriev I.V."/>
            <person name="Hibbett D.S."/>
            <person name="Martin F."/>
        </authorList>
    </citation>
    <scope>NUCLEOTIDE SEQUENCE [LARGE SCALE GENOMIC DNA]</scope>
    <source>
        <strain evidence="2">441</strain>
    </source>
</reference>
<dbReference type="HOGENOM" id="CLU_2513490_0_0_1"/>
<proteinExistence type="predicted"/>
<keyword evidence="2" id="KW-1185">Reference proteome</keyword>
<accession>A0A0C9Z881</accession>
<evidence type="ECO:0000313" key="2">
    <source>
        <dbReference type="Proteomes" id="UP000054018"/>
    </source>
</evidence>
<gene>
    <name evidence="1" type="ORF">PISMIDRAFT_684020</name>
</gene>
<reference evidence="1 2" key="1">
    <citation type="submission" date="2014-04" db="EMBL/GenBank/DDBJ databases">
        <authorList>
            <consortium name="DOE Joint Genome Institute"/>
            <person name="Kuo A."/>
            <person name="Kohler A."/>
            <person name="Costa M.D."/>
            <person name="Nagy L.G."/>
            <person name="Floudas D."/>
            <person name="Copeland A."/>
            <person name="Barry K.W."/>
            <person name="Cichocki N."/>
            <person name="Veneault-Fourrey C."/>
            <person name="LaButti K."/>
            <person name="Lindquist E.A."/>
            <person name="Lipzen A."/>
            <person name="Lundell T."/>
            <person name="Morin E."/>
            <person name="Murat C."/>
            <person name="Sun H."/>
            <person name="Tunlid A."/>
            <person name="Henrissat B."/>
            <person name="Grigoriev I.V."/>
            <person name="Hibbett D.S."/>
            <person name="Martin F."/>
            <person name="Nordberg H.P."/>
            <person name="Cantor M.N."/>
            <person name="Hua S.X."/>
        </authorList>
    </citation>
    <scope>NUCLEOTIDE SEQUENCE [LARGE SCALE GENOMIC DNA]</scope>
    <source>
        <strain evidence="1 2">441</strain>
    </source>
</reference>
<sequence length="85" mass="9006">MTTRHALPSAQYRITVKAAQRPPPIPSSVFVLIDSPPQSSVHLCRLGQVMADSEVSVGSKWGPGLIGECLCSTTPLLIPPGRTQA</sequence>
<dbReference type="AlphaFoldDB" id="A0A0C9Z881"/>
<dbReference type="EMBL" id="KN833801">
    <property type="protein sequence ID" value="KIK18587.1"/>
    <property type="molecule type" value="Genomic_DNA"/>
</dbReference>
<evidence type="ECO:0000313" key="1">
    <source>
        <dbReference type="EMBL" id="KIK18587.1"/>
    </source>
</evidence>